<dbReference type="STRING" id="459349.CLOAM0585"/>
<protein>
    <submittedName>
        <fullName evidence="1">Uncharacterized protein</fullName>
    </submittedName>
</protein>
<proteinExistence type="predicted"/>
<dbReference type="Proteomes" id="UP000002019">
    <property type="component" value="Chromosome"/>
</dbReference>
<gene>
    <name evidence="1" type="ordered locus">CLOAM0585</name>
</gene>
<evidence type="ECO:0000313" key="1">
    <source>
        <dbReference type="EMBL" id="CAO80470.1"/>
    </source>
</evidence>
<accession>B0VGN3</accession>
<dbReference type="KEGG" id="caci:CLOAM0585"/>
<dbReference type="AlphaFoldDB" id="B0VGN3"/>
<evidence type="ECO:0000313" key="2">
    <source>
        <dbReference type="Proteomes" id="UP000002019"/>
    </source>
</evidence>
<dbReference type="HOGENOM" id="CLU_2179186_0_0_0"/>
<reference evidence="1 2" key="1">
    <citation type="journal article" date="2008" name="J. Bacteriol.">
        <title>'Candidatus Cloacamonas acidaminovorans': genome sequence reconstruction provides a first glimpse of a new bacterial division.</title>
        <authorList>
            <person name="Pelletier E."/>
            <person name="Kreimeyer A."/>
            <person name="Bocs S."/>
            <person name="Rouy Z."/>
            <person name="Gyapay G."/>
            <person name="Chouari R."/>
            <person name="Riviere D."/>
            <person name="Ganesan A."/>
            <person name="Daegelen P."/>
            <person name="Sghir A."/>
            <person name="Cohen G.N."/>
            <person name="Medigue C."/>
            <person name="Weissenbach J."/>
            <person name="Le Paslier D."/>
        </authorList>
    </citation>
    <scope>NUCLEOTIDE SEQUENCE [LARGE SCALE GENOMIC DNA]</scope>
    <source>
        <strain evidence="2">Evry</strain>
    </source>
</reference>
<name>B0VGN3_CLOAI</name>
<keyword evidence="2" id="KW-1185">Reference proteome</keyword>
<organism evidence="1 2">
    <name type="scientific">Cloacimonas acidaminovorans (strain Evry)</name>
    <dbReference type="NCBI Taxonomy" id="459349"/>
    <lineage>
        <taxon>Bacteria</taxon>
        <taxon>Pseudomonadati</taxon>
        <taxon>Candidatus Cloacimonadota</taxon>
        <taxon>Candidatus Cloacimonadia</taxon>
        <taxon>Candidatus Cloacimonadales</taxon>
        <taxon>Candidatus Cloacimonadaceae</taxon>
        <taxon>Candidatus Cloacimonas</taxon>
    </lineage>
</organism>
<dbReference type="EMBL" id="CU466930">
    <property type="protein sequence ID" value="CAO80470.1"/>
    <property type="molecule type" value="Genomic_DNA"/>
</dbReference>
<sequence length="109" mass="12768">MLYLFKEKKLVYYLDPKPNTNIKKIATSCKGAEKISFPNFFIKIVTIHSKTQPSLSSLGSAVLAFFISNCRKQTWEYNLNYNSFIQKTNQLSKFNRSRAYFCPNLIFNY</sequence>